<reference evidence="1 2" key="1">
    <citation type="submission" date="2018-05" db="EMBL/GenBank/DDBJ databases">
        <title>Genome sequencing and assembly of the regulated plant pathogen Lachnellula willkommii and related sister species for the development of diagnostic species identification markers.</title>
        <authorList>
            <person name="Giroux E."/>
            <person name="Bilodeau G."/>
        </authorList>
    </citation>
    <scope>NUCLEOTIDE SEQUENCE [LARGE SCALE GENOMIC DNA]</scope>
    <source>
        <strain evidence="1 2">CBS 172.35</strain>
    </source>
</reference>
<organism evidence="1 2">
    <name type="scientific">Lachnellula willkommii</name>
    <dbReference type="NCBI Taxonomy" id="215461"/>
    <lineage>
        <taxon>Eukaryota</taxon>
        <taxon>Fungi</taxon>
        <taxon>Dikarya</taxon>
        <taxon>Ascomycota</taxon>
        <taxon>Pezizomycotina</taxon>
        <taxon>Leotiomycetes</taxon>
        <taxon>Helotiales</taxon>
        <taxon>Lachnaceae</taxon>
        <taxon>Lachnellula</taxon>
    </lineage>
</organism>
<gene>
    <name evidence="1" type="primary">URC4</name>
    <name evidence="1" type="ORF">LAWI1_G008250</name>
</gene>
<dbReference type="AlphaFoldDB" id="A0A559LYV6"/>
<name>A0A559LYV6_9HELO</name>
<keyword evidence="2" id="KW-1185">Reference proteome</keyword>
<dbReference type="PANTHER" id="PTHR31687:SF3">
    <property type="entry name" value="PROTEIN URG3"/>
    <property type="match status" value="1"/>
</dbReference>
<evidence type="ECO:0000313" key="2">
    <source>
        <dbReference type="Proteomes" id="UP000315522"/>
    </source>
</evidence>
<dbReference type="EMBL" id="QGML01005094">
    <property type="protein sequence ID" value="TVY85887.1"/>
    <property type="molecule type" value="Genomic_DNA"/>
</dbReference>
<dbReference type="InterPro" id="IPR012469">
    <property type="entry name" value="DUF1688"/>
</dbReference>
<evidence type="ECO:0000313" key="1">
    <source>
        <dbReference type="EMBL" id="TVY85887.1"/>
    </source>
</evidence>
<comment type="caution">
    <text evidence="1">The sequence shown here is derived from an EMBL/GenBank/DDBJ whole genome shotgun (WGS) entry which is preliminary data.</text>
</comment>
<feature type="non-terminal residue" evidence="1">
    <location>
        <position position="290"/>
    </location>
</feature>
<protein>
    <submittedName>
        <fullName evidence="1">Uracil catabolism protein</fullName>
    </submittedName>
</protein>
<dbReference type="Proteomes" id="UP000315522">
    <property type="component" value="Unassembled WGS sequence"/>
</dbReference>
<dbReference type="Pfam" id="PF07958">
    <property type="entry name" value="DUF1688"/>
    <property type="match status" value="1"/>
</dbReference>
<accession>A0A559LYV6</accession>
<proteinExistence type="predicted"/>
<dbReference type="PANTHER" id="PTHR31687">
    <property type="match status" value="1"/>
</dbReference>
<sequence>MGLFSRKDKSSSVASGSIRHNSSVGDINTVSSQSSSLKSPITPAYNTRMSFPKIALPKTPDAHVDPAGYLRSIGSVRERCTIMLEKAQKNNLNHFDVDMSMFDATTKFVVSIIKRDFAPDYASIPPHGRWQHFSVGGRDRIEELLKTWPKNVDQSERCRRLLDLFLVSVLLDAGAGTAWSYKSIENGKVYKRSEGLAIASLEMFKSGAFSSDKSQPHQVDSEGLQRLTLGVMRSGLQVSDSNPIAGLDGRTELLIKLSEALKNHAYFGADGRPGNMLDYLISHPTTQASS</sequence>